<evidence type="ECO:0000313" key="1">
    <source>
        <dbReference type="EMBL" id="GAX60234.1"/>
    </source>
</evidence>
<keyword evidence="2" id="KW-1185">Reference proteome</keyword>
<name>A0A286TWI7_9BACT</name>
<evidence type="ECO:0000313" key="2">
    <source>
        <dbReference type="Proteomes" id="UP000218542"/>
    </source>
</evidence>
<sequence length="313" mass="36436">MESICLVWRLPLSVLSFFFYRIVRFCLQKVVRKEVRRRSSLGEPVHWLGLSEALKQPMGLVYIMVTGPRWNCSAVIGVLGGSLKVESSIDIQIEAANRSAKQWTLVIYNECHQTVAYVGSMNTAEGTEWQKVNLEEGLYSIGLRYYNCSHDVKFPAVRVDNIERVSCRSMNNEMQEYQTYLKQIENKRGFFYYCLHYYMFHMLRWNKFFSASLVTSEFLPVGNPETLFEYGCLTKGNSLHVDFEADVLDRAYIYLAYYNTCSFPVFWIRIDQTGYLSQTVPCDGYYLIRVVYKNEVESATSSKKIQCKVIQKI</sequence>
<dbReference type="RefSeq" id="WP_133111707.1">
    <property type="nucleotide sequence ID" value="NZ_BAOS01000007.1"/>
</dbReference>
<dbReference type="Proteomes" id="UP000218542">
    <property type="component" value="Unassembled WGS sequence"/>
</dbReference>
<dbReference type="AlphaFoldDB" id="A0A286TWI7"/>
<dbReference type="Pfam" id="PF19713">
    <property type="entry name" value="DUF6208"/>
    <property type="match status" value="1"/>
</dbReference>
<organism evidence="1 2">
    <name type="scientific">Candidatus Scalindua japonica</name>
    <dbReference type="NCBI Taxonomy" id="1284222"/>
    <lineage>
        <taxon>Bacteria</taxon>
        <taxon>Pseudomonadati</taxon>
        <taxon>Planctomycetota</taxon>
        <taxon>Candidatus Brocadiia</taxon>
        <taxon>Candidatus Brocadiales</taxon>
        <taxon>Candidatus Scalinduaceae</taxon>
        <taxon>Candidatus Scalindua</taxon>
    </lineage>
</organism>
<reference evidence="2" key="1">
    <citation type="journal article" date="2017" name="Environ. Microbiol. Rep.">
        <title>Genetic Diversity of Marine Anaerobic Ammonium-Oxidizing Bacteria as Revealed by Genomic and Proteomic Analyses of 'Candidatus Scalindua japonica'.</title>
        <authorList>
            <person name="Oshiki M."/>
            <person name="Mizuto K."/>
            <person name="Kimura Z."/>
            <person name="Kindaichi T."/>
            <person name="Satoh H."/>
            <person name="Okabe S."/>
        </authorList>
    </citation>
    <scope>NUCLEOTIDE SEQUENCE [LARGE SCALE GENOMIC DNA]</scope>
    <source>
        <strain evidence="2">husup-a2</strain>
    </source>
</reference>
<dbReference type="OrthoDB" id="459468at2"/>
<gene>
    <name evidence="1" type="ORF">SCALIN_C07_0045</name>
</gene>
<dbReference type="EMBL" id="BAOS01000007">
    <property type="protein sequence ID" value="GAX60234.1"/>
    <property type="molecule type" value="Genomic_DNA"/>
</dbReference>
<accession>A0A286TWI7</accession>
<protein>
    <submittedName>
        <fullName evidence="1">Uncharacterized protein</fullName>
    </submittedName>
</protein>
<comment type="caution">
    <text evidence="1">The sequence shown here is derived from an EMBL/GenBank/DDBJ whole genome shotgun (WGS) entry which is preliminary data.</text>
</comment>
<dbReference type="InterPro" id="IPR046180">
    <property type="entry name" value="DUF6208"/>
</dbReference>
<proteinExistence type="predicted"/>